<name>A0AAV5G750_9BASI</name>
<evidence type="ECO:0000313" key="2">
    <source>
        <dbReference type="EMBL" id="GJN88381.1"/>
    </source>
</evidence>
<keyword evidence="3" id="KW-1185">Reference proteome</keyword>
<organism evidence="2 3">
    <name type="scientific">Rhodotorula paludigena</name>
    <dbReference type="NCBI Taxonomy" id="86838"/>
    <lineage>
        <taxon>Eukaryota</taxon>
        <taxon>Fungi</taxon>
        <taxon>Dikarya</taxon>
        <taxon>Basidiomycota</taxon>
        <taxon>Pucciniomycotina</taxon>
        <taxon>Microbotryomycetes</taxon>
        <taxon>Sporidiobolales</taxon>
        <taxon>Sporidiobolaceae</taxon>
        <taxon>Rhodotorula</taxon>
    </lineage>
</organism>
<feature type="region of interest" description="Disordered" evidence="1">
    <location>
        <begin position="123"/>
        <end position="204"/>
    </location>
</feature>
<dbReference type="Proteomes" id="UP001342314">
    <property type="component" value="Unassembled WGS sequence"/>
</dbReference>
<feature type="region of interest" description="Disordered" evidence="1">
    <location>
        <begin position="325"/>
        <end position="387"/>
    </location>
</feature>
<accession>A0AAV5G750</accession>
<gene>
    <name evidence="2" type="ORF">Rhopal_001347-T1</name>
</gene>
<feature type="compositionally biased region" description="Acidic residues" evidence="1">
    <location>
        <begin position="325"/>
        <end position="342"/>
    </location>
</feature>
<dbReference type="EMBL" id="BQKY01000003">
    <property type="protein sequence ID" value="GJN88381.1"/>
    <property type="molecule type" value="Genomic_DNA"/>
</dbReference>
<sequence length="539" mass="56908">MSHAPEQASAATAVFPALGDVFSTSGLFKIACHEAAVPANVELTLENSGTRHTCMRCRLRSDSSVLHVGSGTPCTFGIKAVSIKSTGADCSVTEFQGKHSCNPNIRAKRKEVAKAYAEEKLRTLRHPARKQPIAMPETPQVAARKNSLRTASAPSSPAPVTPSSPAPVTPSDQRRNTGSSGKDIKKASISKSGTKRTSHGYPTAQDLRSEIAHLVQRNDPTLPSPNTSFASPRQLLARVYAHGRASGFQVHRTYKFDTHDAFVMHCDSGKGVHAGGKGCGWGVRCEKGDDEMWRIVKRRLAHRHERPAGAKGGDVCDVLDLIDDDSSEEEDEGDEEMQDAEVQEVAPPLTQPVAGPSLPRIDASAISTPDPDLPPAKKPRVSSSSAQPAIPPSAFFAWPFESPLAPPALPSAAVSSTTPAAVTLSAPNSAATAFAPSLEAFLLRTLSLLLARAPAQSYPPPPHGETPFATLQRLLARAPALARKFAALGVESVADLVALLLLEDRSVRELVALAMLGGCEGVSDLEETVMAVKGGIGAV</sequence>
<proteinExistence type="predicted"/>
<evidence type="ECO:0000256" key="1">
    <source>
        <dbReference type="SAM" id="MobiDB-lite"/>
    </source>
</evidence>
<feature type="compositionally biased region" description="Pro residues" evidence="1">
    <location>
        <begin position="156"/>
        <end position="168"/>
    </location>
</feature>
<reference evidence="2 3" key="1">
    <citation type="submission" date="2021-12" db="EMBL/GenBank/DDBJ databases">
        <title>High titer production of polyol ester of fatty acids by Rhodotorula paludigena BS15 towards product separation-free biomass refinery.</title>
        <authorList>
            <person name="Mano J."/>
            <person name="Ono H."/>
            <person name="Tanaka T."/>
            <person name="Naito K."/>
            <person name="Sushida H."/>
            <person name="Ike M."/>
            <person name="Tokuyasu K."/>
            <person name="Kitaoka M."/>
        </authorList>
    </citation>
    <scope>NUCLEOTIDE SEQUENCE [LARGE SCALE GENOMIC DNA]</scope>
    <source>
        <strain evidence="2 3">BS15</strain>
    </source>
</reference>
<protein>
    <submittedName>
        <fullName evidence="2">Uncharacterized protein</fullName>
    </submittedName>
</protein>
<comment type="caution">
    <text evidence="2">The sequence shown here is derived from an EMBL/GenBank/DDBJ whole genome shotgun (WGS) entry which is preliminary data.</text>
</comment>
<dbReference type="AlphaFoldDB" id="A0AAV5G750"/>
<evidence type="ECO:0000313" key="3">
    <source>
        <dbReference type="Proteomes" id="UP001342314"/>
    </source>
</evidence>